<feature type="chain" id="PRO_5046699593" evidence="1">
    <location>
        <begin position="17"/>
        <end position="209"/>
    </location>
</feature>
<evidence type="ECO:0000256" key="1">
    <source>
        <dbReference type="SAM" id="SignalP"/>
    </source>
</evidence>
<gene>
    <name evidence="3" type="ORF">J4709_28305</name>
</gene>
<keyword evidence="3" id="KW-0255">Endonuclease</keyword>
<dbReference type="InterPro" id="IPR044929">
    <property type="entry name" value="DNA/RNA_non-sp_Endonuclease_sf"/>
</dbReference>
<dbReference type="Gene3D" id="3.40.570.10">
    <property type="entry name" value="Extracellular Endonuclease, subunit A"/>
    <property type="match status" value="1"/>
</dbReference>
<keyword evidence="1" id="KW-0732">Signal</keyword>
<keyword evidence="4" id="KW-1185">Reference proteome</keyword>
<evidence type="ECO:0000313" key="3">
    <source>
        <dbReference type="EMBL" id="MBO2461491.1"/>
    </source>
</evidence>
<accession>A0ABS3RXJ9</accession>
<organism evidence="3 4">
    <name type="scientific">Actinomadura violacea</name>
    <dbReference type="NCBI Taxonomy" id="2819934"/>
    <lineage>
        <taxon>Bacteria</taxon>
        <taxon>Bacillati</taxon>
        <taxon>Actinomycetota</taxon>
        <taxon>Actinomycetes</taxon>
        <taxon>Streptosporangiales</taxon>
        <taxon>Thermomonosporaceae</taxon>
        <taxon>Actinomadura</taxon>
    </lineage>
</organism>
<dbReference type="GO" id="GO:0004519">
    <property type="term" value="F:endonuclease activity"/>
    <property type="evidence" value="ECO:0007669"/>
    <property type="project" value="UniProtKB-KW"/>
</dbReference>
<proteinExistence type="predicted"/>
<feature type="domain" description="Type VII secretion system protein EssD-like" evidence="2">
    <location>
        <begin position="44"/>
        <end position="167"/>
    </location>
</feature>
<dbReference type="Proteomes" id="UP000680206">
    <property type="component" value="Unassembled WGS sequence"/>
</dbReference>
<sequence>MVVALIAALTAAPAQAAIRSPGPAAVHDARGIDPAPCTEHLAANAVYRAEGAAYYTDAHGRPERAQADDLTTSVADRGSCQRAVGHMAHSAEYDGGHLIAATLHGVDRRYDLVPQRAAINRGIYERMEAGAKSCLKKPGGRIEHYRVRVTYPDAETLVPDAFHTNIAVDTDAHPAQAIRLDIPNQTLSKDEYDKLRGALDRGLSAAGCG</sequence>
<dbReference type="RefSeq" id="WP_208244850.1">
    <property type="nucleotide sequence ID" value="NZ_JAGEPF010000018.1"/>
</dbReference>
<dbReference type="EMBL" id="JAGEPF010000018">
    <property type="protein sequence ID" value="MBO2461491.1"/>
    <property type="molecule type" value="Genomic_DNA"/>
</dbReference>
<evidence type="ECO:0000313" key="4">
    <source>
        <dbReference type="Proteomes" id="UP000680206"/>
    </source>
</evidence>
<comment type="caution">
    <text evidence="3">The sequence shown here is derived from an EMBL/GenBank/DDBJ whole genome shotgun (WGS) entry which is preliminary data.</text>
</comment>
<reference evidence="3 4" key="1">
    <citation type="submission" date="2021-03" db="EMBL/GenBank/DDBJ databases">
        <title>Actinomadura violae sp. nov., isolated from lichen in Thailand.</title>
        <authorList>
            <person name="Kanchanasin P."/>
            <person name="Saeng-In P."/>
            <person name="Phongsopitanun W."/>
            <person name="Yuki M."/>
            <person name="Kudo T."/>
            <person name="Ohkuma M."/>
            <person name="Tanasupawat S."/>
        </authorList>
    </citation>
    <scope>NUCLEOTIDE SEQUENCE [LARGE SCALE GENOMIC DNA]</scope>
    <source>
        <strain evidence="3 4">LCR2-06</strain>
    </source>
</reference>
<dbReference type="InterPro" id="IPR044927">
    <property type="entry name" value="Endonuclea_NS_2"/>
</dbReference>
<protein>
    <submittedName>
        <fullName evidence="3">DNA/RNA non-specific endonuclease</fullName>
    </submittedName>
</protein>
<name>A0ABS3RXJ9_9ACTN</name>
<keyword evidence="3" id="KW-0540">Nuclease</keyword>
<dbReference type="Pfam" id="PF13930">
    <property type="entry name" value="Endonuclea_NS_2"/>
    <property type="match status" value="1"/>
</dbReference>
<evidence type="ECO:0000259" key="2">
    <source>
        <dbReference type="Pfam" id="PF13930"/>
    </source>
</evidence>
<keyword evidence="3" id="KW-0378">Hydrolase</keyword>
<feature type="signal peptide" evidence="1">
    <location>
        <begin position="1"/>
        <end position="16"/>
    </location>
</feature>